<evidence type="ECO:0000313" key="3">
    <source>
        <dbReference type="EMBL" id="KAG9072101.1"/>
    </source>
</evidence>
<feature type="region of interest" description="Disordered" evidence="1">
    <location>
        <begin position="470"/>
        <end position="493"/>
    </location>
</feature>
<feature type="compositionally biased region" description="Low complexity" evidence="1">
    <location>
        <begin position="234"/>
        <end position="269"/>
    </location>
</feature>
<dbReference type="EMBL" id="JAHRHY010000002">
    <property type="protein sequence ID" value="KAG9072101.1"/>
    <property type="molecule type" value="Genomic_DNA"/>
</dbReference>
<protein>
    <submittedName>
        <fullName evidence="3">R3H and coiled-coil domain-containing protein 1</fullName>
    </submittedName>
</protein>
<feature type="compositionally biased region" description="Low complexity" evidence="1">
    <location>
        <begin position="163"/>
        <end position="180"/>
    </location>
</feature>
<reference evidence="3" key="1">
    <citation type="submission" date="2021-06" db="EMBL/GenBank/DDBJ databases">
        <title>Genome Sequence of Mortierella hyaline Strain SCG-10, a Cold-Adapted, Nitrate-Reducing Fungus Isolated from Soil in Minnesota, USA.</title>
        <authorList>
            <person name="Aldossari N."/>
        </authorList>
    </citation>
    <scope>NUCLEOTIDE SEQUENCE</scope>
    <source>
        <strain evidence="3">SCG-10</strain>
    </source>
</reference>
<proteinExistence type="predicted"/>
<dbReference type="InterPro" id="IPR039884">
    <property type="entry name" value="R3HC1/R3HCL"/>
</dbReference>
<dbReference type="Gene3D" id="3.30.70.330">
    <property type="match status" value="1"/>
</dbReference>
<accession>A0A9P8BYA3</accession>
<dbReference type="AlphaFoldDB" id="A0A9P8BYA3"/>
<feature type="compositionally biased region" description="Low complexity" evidence="1">
    <location>
        <begin position="187"/>
        <end position="209"/>
    </location>
</feature>
<feature type="compositionally biased region" description="Basic and acidic residues" evidence="1">
    <location>
        <begin position="278"/>
        <end position="294"/>
    </location>
</feature>
<feature type="compositionally biased region" description="Low complexity" evidence="1">
    <location>
        <begin position="327"/>
        <end position="337"/>
    </location>
</feature>
<feature type="region of interest" description="Disordered" evidence="1">
    <location>
        <begin position="1"/>
        <end position="348"/>
    </location>
</feature>
<dbReference type="Pfam" id="PF22877">
    <property type="entry name" value="RRM_Thc1"/>
    <property type="match status" value="1"/>
</dbReference>
<organism evidence="3 4">
    <name type="scientific">Linnemannia hyalina</name>
    <dbReference type="NCBI Taxonomy" id="64524"/>
    <lineage>
        <taxon>Eukaryota</taxon>
        <taxon>Fungi</taxon>
        <taxon>Fungi incertae sedis</taxon>
        <taxon>Mucoromycota</taxon>
        <taxon>Mortierellomycotina</taxon>
        <taxon>Mortierellomycetes</taxon>
        <taxon>Mortierellales</taxon>
        <taxon>Mortierellaceae</taxon>
        <taxon>Linnemannia</taxon>
    </lineage>
</organism>
<name>A0A9P8BYA3_9FUNG</name>
<dbReference type="OrthoDB" id="5418203at2759"/>
<dbReference type="PANTHER" id="PTHR21678:SF0">
    <property type="entry name" value="C3H1-TYPE DOMAIN-CONTAINING PROTEIN"/>
    <property type="match status" value="1"/>
</dbReference>
<dbReference type="InterPro" id="IPR012677">
    <property type="entry name" value="Nucleotide-bd_a/b_plait_sf"/>
</dbReference>
<feature type="compositionally biased region" description="Low complexity" evidence="1">
    <location>
        <begin position="297"/>
        <end position="308"/>
    </location>
</feature>
<dbReference type="PANTHER" id="PTHR21678">
    <property type="entry name" value="GROWTH INHIBITION AND DIFFERENTIATION RELATED PROTEIN 88"/>
    <property type="match status" value="1"/>
</dbReference>
<feature type="compositionally biased region" description="Low complexity" evidence="1">
    <location>
        <begin position="10"/>
        <end position="33"/>
    </location>
</feature>
<feature type="domain" description="Thc1 RRM" evidence="2">
    <location>
        <begin position="411"/>
        <end position="472"/>
    </location>
</feature>
<evidence type="ECO:0000313" key="4">
    <source>
        <dbReference type="Proteomes" id="UP000707451"/>
    </source>
</evidence>
<dbReference type="Proteomes" id="UP000707451">
    <property type="component" value="Unassembled WGS sequence"/>
</dbReference>
<feature type="compositionally biased region" description="Low complexity" evidence="1">
    <location>
        <begin position="69"/>
        <end position="120"/>
    </location>
</feature>
<dbReference type="InterPro" id="IPR053800">
    <property type="entry name" value="Thc1_RRM"/>
</dbReference>
<comment type="caution">
    <text evidence="3">The sequence shown here is derived from an EMBL/GenBank/DDBJ whole genome shotgun (WGS) entry which is preliminary data.</text>
</comment>
<evidence type="ECO:0000259" key="2">
    <source>
        <dbReference type="Pfam" id="PF22877"/>
    </source>
</evidence>
<feature type="compositionally biased region" description="Basic and acidic residues" evidence="1">
    <location>
        <begin position="522"/>
        <end position="554"/>
    </location>
</feature>
<keyword evidence="4" id="KW-1185">Reference proteome</keyword>
<evidence type="ECO:0000256" key="1">
    <source>
        <dbReference type="SAM" id="MobiDB-lite"/>
    </source>
</evidence>
<feature type="compositionally biased region" description="Gly residues" evidence="1">
    <location>
        <begin position="128"/>
        <end position="154"/>
    </location>
</feature>
<sequence length="560" mass="59939">MDPPQNQPHGGSSSSSGRTGANNSNSNPTTYTNNGGGDGVNRRQPKVDVYIPRHRRGPSDDASNSLLPSESTDSRQSSTASSPRNTLTTTRSNSNYSQNDGFEDSSSSSRSGNNSSSSGDVQRRGRGKFMGPGASGGSSSGSKTNGGNGGSRGNGGRDRDYRSSGLNGNNGPSRNNNSSNKTSGYGSASTSSPSPQQPSPTATAQAPPAARHPPRGRDFDATVLRRYSDDENRPNSSFSRSSSYTSIRSSNNNNQLSSTSTYSRSTGRTQDSNAAAPKRPDRSDEGSWRREVPKSIETTATTVTSGTAEGKDEESDLAAQFERVRLSTSASASRSGSPDGTEGTDEPEEWELALENSDDDGIPAAPKDTRRHPAEALLASPSSTPSKIGNWSEAVSSDDMYILELYDFSASIKTAHLTDMFAAYENRSGGFRIKWVDETKALVIFESAAVAKQAHIANLTNQIAKIKPYNGPDRDSIRNAGNPSSGAYNGVRPAKTDSVARRLVQGALGLRVRRTPEQIAEEKAQIQAAKDAREAQRQEERRQREEDERQRQAMDDVFNS</sequence>
<feature type="region of interest" description="Disordered" evidence="1">
    <location>
        <begin position="522"/>
        <end position="560"/>
    </location>
</feature>
<gene>
    <name evidence="3" type="primary">R3HCC1</name>
    <name evidence="3" type="ORF">KI688_006325</name>
</gene>